<comment type="caution">
    <text evidence="2">The sequence shown here is derived from an EMBL/GenBank/DDBJ whole genome shotgun (WGS) entry which is preliminary data.</text>
</comment>
<accession>A0ABP9GWE2</accession>
<feature type="domain" description="Putative auto-transporter adhesin head GIN" evidence="1">
    <location>
        <begin position="24"/>
        <end position="162"/>
    </location>
</feature>
<reference evidence="3" key="1">
    <citation type="journal article" date="2019" name="Int. J. Syst. Evol. Microbiol.">
        <title>The Global Catalogue of Microorganisms (GCM) 10K type strain sequencing project: providing services to taxonomists for standard genome sequencing and annotation.</title>
        <authorList>
            <consortium name="The Broad Institute Genomics Platform"/>
            <consortium name="The Broad Institute Genome Sequencing Center for Infectious Disease"/>
            <person name="Wu L."/>
            <person name="Ma J."/>
        </authorList>
    </citation>
    <scope>NUCLEOTIDE SEQUENCE [LARGE SCALE GENOMIC DNA]</scope>
    <source>
        <strain evidence="3">JCM 18285</strain>
    </source>
</reference>
<dbReference type="EMBL" id="BAABJJ010000038">
    <property type="protein sequence ID" value="GAA4952002.1"/>
    <property type="molecule type" value="Genomic_DNA"/>
</dbReference>
<evidence type="ECO:0000313" key="3">
    <source>
        <dbReference type="Proteomes" id="UP001501302"/>
    </source>
</evidence>
<dbReference type="InterPro" id="IPR021255">
    <property type="entry name" value="DUF2807"/>
</dbReference>
<keyword evidence="3" id="KW-1185">Reference proteome</keyword>
<organism evidence="2 3">
    <name type="scientific">Algibacter agarivorans</name>
    <dbReference type="NCBI Taxonomy" id="1109741"/>
    <lineage>
        <taxon>Bacteria</taxon>
        <taxon>Pseudomonadati</taxon>
        <taxon>Bacteroidota</taxon>
        <taxon>Flavobacteriia</taxon>
        <taxon>Flavobacteriales</taxon>
        <taxon>Flavobacteriaceae</taxon>
        <taxon>Algibacter</taxon>
    </lineage>
</organism>
<dbReference type="Pfam" id="PF10988">
    <property type="entry name" value="DUF2807"/>
    <property type="match status" value="1"/>
</dbReference>
<proteinExistence type="predicted"/>
<evidence type="ECO:0000259" key="1">
    <source>
        <dbReference type="Pfam" id="PF10988"/>
    </source>
</evidence>
<name>A0ABP9GWE2_9FLAO</name>
<evidence type="ECO:0000313" key="2">
    <source>
        <dbReference type="EMBL" id="GAA4952002.1"/>
    </source>
</evidence>
<dbReference type="Proteomes" id="UP001501302">
    <property type="component" value="Unassembled WGS sequence"/>
</dbReference>
<sequence>MAQTTDKVKGNRNVITQLTNINSYHTIALDEDFEIEIIFNKNPSVEIETDENLHEYIAFQVRDSILTFNKTAKITSKKKLNIKVTYDDFLRHIETTDDAEITSLTTMDLKNASLKTKGSSKAGLTIQSDNFSFEGDDKSKVKLNLTSENCTINTSGYNKLEALINTSKFSATLYQRANAIIEGSSIEATIDLDNNALFNGKNFTLNTCHVICEINSDAHLEVLENISIEASGSSSIYLYENPIITINKLTDTSKLQKKVKYRTSGRQNP</sequence>
<protein>
    <submittedName>
        <fullName evidence="2">DUF2807 domain-containing protein</fullName>
    </submittedName>
</protein>
<dbReference type="Gene3D" id="2.160.20.120">
    <property type="match status" value="1"/>
</dbReference>
<gene>
    <name evidence="2" type="ORF">GCM10023314_26820</name>
</gene>